<dbReference type="UniPathway" id="UPA00241">
    <property type="reaction ID" value="UER00355"/>
</dbReference>
<dbReference type="GO" id="GO:0004595">
    <property type="term" value="F:pantetheine-phosphate adenylyltransferase activity"/>
    <property type="evidence" value="ECO:0007669"/>
    <property type="project" value="UniProtKB-UniRule"/>
</dbReference>
<feature type="binding site" evidence="9">
    <location>
        <position position="110"/>
    </location>
    <ligand>
        <name>ATP</name>
        <dbReference type="ChEBI" id="CHEBI:30616"/>
    </ligand>
</feature>
<feature type="domain" description="Cytidyltransferase-like" evidence="10">
    <location>
        <begin position="17"/>
        <end position="145"/>
    </location>
</feature>
<organism evidence="11 12">
    <name type="scientific">Thomasclavelia ramosa DSM 1402</name>
    <dbReference type="NCBI Taxonomy" id="445974"/>
    <lineage>
        <taxon>Bacteria</taxon>
        <taxon>Bacillati</taxon>
        <taxon>Bacillota</taxon>
        <taxon>Erysipelotrichia</taxon>
        <taxon>Erysipelotrichales</taxon>
        <taxon>Coprobacillaceae</taxon>
        <taxon>Thomasclavelia</taxon>
    </lineage>
</organism>
<keyword evidence="7 9" id="KW-0173">Coenzyme A biosynthesis</keyword>
<gene>
    <name evidence="9 11" type="primary">coaD</name>
    <name evidence="11" type="ORF">CLORAM_02069</name>
</gene>
<dbReference type="PRINTS" id="PR01020">
    <property type="entry name" value="LPSBIOSNTHSS"/>
</dbReference>
<comment type="similarity">
    <text evidence="9">Belongs to the bacterial CoaD family.</text>
</comment>
<dbReference type="PANTHER" id="PTHR21342:SF1">
    <property type="entry name" value="PHOSPHOPANTETHEINE ADENYLYLTRANSFERASE"/>
    <property type="match status" value="1"/>
</dbReference>
<evidence type="ECO:0000256" key="3">
    <source>
        <dbReference type="ARBA" id="ARBA00022695"/>
    </source>
</evidence>
<feature type="binding site" evidence="9">
    <location>
        <position position="99"/>
    </location>
    <ligand>
        <name>substrate</name>
    </ligand>
</feature>
<dbReference type="InterPro" id="IPR004821">
    <property type="entry name" value="Cyt_trans-like"/>
</dbReference>
<dbReference type="AlphaFoldDB" id="B0N648"/>
<feature type="binding site" evidence="9">
    <location>
        <begin position="135"/>
        <end position="141"/>
    </location>
    <ligand>
        <name>ATP</name>
        <dbReference type="ChEBI" id="CHEBI:30616"/>
    </ligand>
</feature>
<dbReference type="Gene3D" id="3.40.50.620">
    <property type="entry name" value="HUPs"/>
    <property type="match status" value="1"/>
</dbReference>
<dbReference type="GO" id="GO:0015937">
    <property type="term" value="P:coenzyme A biosynthetic process"/>
    <property type="evidence" value="ECO:0007669"/>
    <property type="project" value="UniProtKB-UniRule"/>
</dbReference>
<evidence type="ECO:0000256" key="5">
    <source>
        <dbReference type="ARBA" id="ARBA00022840"/>
    </source>
</evidence>
<dbReference type="NCBIfam" id="TIGR01510">
    <property type="entry name" value="coaD_prev_kdtB"/>
    <property type="match status" value="1"/>
</dbReference>
<dbReference type="CDD" id="cd02163">
    <property type="entry name" value="PPAT"/>
    <property type="match status" value="1"/>
</dbReference>
<evidence type="ECO:0000256" key="7">
    <source>
        <dbReference type="ARBA" id="ARBA00022993"/>
    </source>
</evidence>
<dbReference type="EC" id="2.7.7.3" evidence="9"/>
<dbReference type="EMBL" id="ABFX02000008">
    <property type="protein sequence ID" value="EDS17286.1"/>
    <property type="molecule type" value="Genomic_DNA"/>
</dbReference>
<keyword evidence="4 9" id="KW-0547">Nucleotide-binding</keyword>
<reference evidence="11" key="2">
    <citation type="submission" date="2014-06" db="EMBL/GenBank/DDBJ databases">
        <title>Draft genome sequence of Clostridium ramosum(DSM 1402).</title>
        <authorList>
            <person name="Sudarsanam P."/>
            <person name="Ley R."/>
            <person name="Guruge J."/>
            <person name="Turnbaugh P.J."/>
            <person name="Mahowald M."/>
            <person name="Liep D."/>
            <person name="Gordon J."/>
        </authorList>
    </citation>
    <scope>NUCLEOTIDE SEQUENCE</scope>
    <source>
        <strain evidence="11">DSM 1402</strain>
    </source>
</reference>
<evidence type="ECO:0000256" key="4">
    <source>
        <dbReference type="ARBA" id="ARBA00022741"/>
    </source>
</evidence>
<keyword evidence="6 9" id="KW-0460">Magnesium</keyword>
<dbReference type="SUPFAM" id="SSF52374">
    <property type="entry name" value="Nucleotidylyl transferase"/>
    <property type="match status" value="1"/>
</dbReference>
<accession>B0N648</accession>
<comment type="subunit">
    <text evidence="9">Homohexamer.</text>
</comment>
<feature type="binding site" evidence="9">
    <location>
        <position position="53"/>
    </location>
    <ligand>
        <name>substrate</name>
    </ligand>
</feature>
<proteinExistence type="inferred from homology"/>
<feature type="binding site" evidence="9">
    <location>
        <begin position="21"/>
        <end position="22"/>
    </location>
    <ligand>
        <name>ATP</name>
        <dbReference type="ChEBI" id="CHEBI:30616"/>
    </ligand>
</feature>
<dbReference type="HOGENOM" id="CLU_100149_0_1_9"/>
<dbReference type="eggNOG" id="COG0669">
    <property type="taxonomic scope" value="Bacteria"/>
</dbReference>
<sequence>MYLNLWQDRTMKKNIAVYAGTFDPVTNGHLDIIERASRMFDTLYVTICINPNKQGLFSIDERKELLKAACQQFDNVIIDSSDKLSVEYAKDVGSRIIVRGIRATMDFEYELQLAFSNQYLDKEVDMVFLMTKPSHSFISSSAVKEMVSHNRSVAGLVPPCVESALRKKYQGE</sequence>
<keyword evidence="3 9" id="KW-0548">Nucleotidyltransferase</keyword>
<comment type="function">
    <text evidence="9">Reversibly transfers an adenylyl group from ATP to 4'-phosphopantetheine, yielding dephospho-CoA (dPCoA) and pyrophosphate.</text>
</comment>
<keyword evidence="1 9" id="KW-0963">Cytoplasm</keyword>
<dbReference type="Proteomes" id="UP000005798">
    <property type="component" value="Unassembled WGS sequence"/>
</dbReference>
<dbReference type="GO" id="GO:0005737">
    <property type="term" value="C:cytoplasm"/>
    <property type="evidence" value="ECO:0007669"/>
    <property type="project" value="UniProtKB-SubCell"/>
</dbReference>
<evidence type="ECO:0000256" key="2">
    <source>
        <dbReference type="ARBA" id="ARBA00022679"/>
    </source>
</evidence>
<evidence type="ECO:0000259" key="10">
    <source>
        <dbReference type="Pfam" id="PF01467"/>
    </source>
</evidence>
<protein>
    <recommendedName>
        <fullName evidence="9">Phosphopantetheine adenylyltransferase</fullName>
        <ecNumber evidence="9">2.7.7.3</ecNumber>
    </recommendedName>
    <alternativeName>
        <fullName evidence="9">Dephospho-CoA pyrophosphorylase</fullName>
    </alternativeName>
    <alternativeName>
        <fullName evidence="9">Pantetheine-phosphate adenylyltransferase</fullName>
        <shortName evidence="9">PPAT</shortName>
    </alternativeName>
</protein>
<evidence type="ECO:0000256" key="9">
    <source>
        <dbReference type="HAMAP-Rule" id="MF_00151"/>
    </source>
</evidence>
<comment type="pathway">
    <text evidence="9">Cofactor biosynthesis; coenzyme A biosynthesis; CoA from (R)-pantothenate: step 4/5.</text>
</comment>
<dbReference type="Pfam" id="PF01467">
    <property type="entry name" value="CTP_transf_like"/>
    <property type="match status" value="1"/>
</dbReference>
<dbReference type="GO" id="GO:0005524">
    <property type="term" value="F:ATP binding"/>
    <property type="evidence" value="ECO:0007669"/>
    <property type="project" value="UniProtKB-KW"/>
</dbReference>
<feature type="binding site" evidence="9">
    <location>
        <position position="29"/>
    </location>
    <ligand>
        <name>ATP</name>
        <dbReference type="ChEBI" id="CHEBI:30616"/>
    </ligand>
</feature>
<keyword evidence="12" id="KW-1185">Reference proteome</keyword>
<evidence type="ECO:0000256" key="1">
    <source>
        <dbReference type="ARBA" id="ARBA00022490"/>
    </source>
</evidence>
<evidence type="ECO:0000313" key="11">
    <source>
        <dbReference type="EMBL" id="EDS17286.1"/>
    </source>
</evidence>
<dbReference type="NCBIfam" id="TIGR00125">
    <property type="entry name" value="cyt_tran_rel"/>
    <property type="match status" value="1"/>
</dbReference>
<comment type="catalytic activity">
    <reaction evidence="8 9">
        <text>(R)-4'-phosphopantetheine + ATP + H(+) = 3'-dephospho-CoA + diphosphate</text>
        <dbReference type="Rhea" id="RHEA:19801"/>
        <dbReference type="ChEBI" id="CHEBI:15378"/>
        <dbReference type="ChEBI" id="CHEBI:30616"/>
        <dbReference type="ChEBI" id="CHEBI:33019"/>
        <dbReference type="ChEBI" id="CHEBI:57328"/>
        <dbReference type="ChEBI" id="CHEBI:61723"/>
        <dbReference type="EC" id="2.7.7.3"/>
    </reaction>
</comment>
<reference evidence="11" key="1">
    <citation type="submission" date="2007-11" db="EMBL/GenBank/DDBJ databases">
        <authorList>
            <person name="Fulton L."/>
            <person name="Clifton S."/>
            <person name="Fulton B."/>
            <person name="Xu J."/>
            <person name="Minx P."/>
            <person name="Pepin K.H."/>
            <person name="Johnson M."/>
            <person name="Thiruvilangam P."/>
            <person name="Bhonagiri V."/>
            <person name="Nash W.E."/>
            <person name="Mardis E.R."/>
            <person name="Wilson R.K."/>
        </authorList>
    </citation>
    <scope>NUCLEOTIDE SEQUENCE [LARGE SCALE GENOMIC DNA]</scope>
    <source>
        <strain evidence="11">DSM 1402</strain>
    </source>
</reference>
<dbReference type="InterPro" id="IPR014729">
    <property type="entry name" value="Rossmann-like_a/b/a_fold"/>
</dbReference>
<comment type="subcellular location">
    <subcellularLocation>
        <location evidence="9">Cytoplasm</location>
    </subcellularLocation>
</comment>
<dbReference type="InterPro" id="IPR001980">
    <property type="entry name" value="PPAT"/>
</dbReference>
<comment type="cofactor">
    <cofactor evidence="9">
        <name>Mg(2+)</name>
        <dbReference type="ChEBI" id="CHEBI:18420"/>
    </cofactor>
</comment>
<dbReference type="PANTHER" id="PTHR21342">
    <property type="entry name" value="PHOSPHOPANTETHEINE ADENYLYLTRANSFERASE"/>
    <property type="match status" value="1"/>
</dbReference>
<feature type="binding site" evidence="9">
    <location>
        <begin position="100"/>
        <end position="102"/>
    </location>
    <ligand>
        <name>ATP</name>
        <dbReference type="ChEBI" id="CHEBI:30616"/>
    </ligand>
</feature>
<evidence type="ECO:0000256" key="6">
    <source>
        <dbReference type="ARBA" id="ARBA00022842"/>
    </source>
</evidence>
<keyword evidence="2 9" id="KW-0808">Transferase</keyword>
<evidence type="ECO:0000313" key="12">
    <source>
        <dbReference type="Proteomes" id="UP000005798"/>
    </source>
</evidence>
<feature type="binding site" evidence="9">
    <location>
        <position position="21"/>
    </location>
    <ligand>
        <name>substrate</name>
    </ligand>
</feature>
<feature type="site" description="Transition state stabilizer" evidence="9">
    <location>
        <position position="29"/>
    </location>
</feature>
<dbReference type="HAMAP" id="MF_00151">
    <property type="entry name" value="PPAT_bact"/>
    <property type="match status" value="1"/>
</dbReference>
<name>B0N648_9FIRM</name>
<feature type="binding site" evidence="9">
    <location>
        <position position="85"/>
    </location>
    <ligand>
        <name>substrate</name>
    </ligand>
</feature>
<keyword evidence="5 9" id="KW-0067">ATP-binding</keyword>
<evidence type="ECO:0000256" key="8">
    <source>
        <dbReference type="ARBA" id="ARBA00029346"/>
    </source>
</evidence>
<comment type="caution">
    <text evidence="11">The sequence shown here is derived from an EMBL/GenBank/DDBJ whole genome shotgun (WGS) entry which is preliminary data.</text>
</comment>